<evidence type="ECO:0000313" key="7">
    <source>
        <dbReference type="Proteomes" id="UP000608594"/>
    </source>
</evidence>
<feature type="transmembrane region" description="Helical" evidence="4">
    <location>
        <begin position="275"/>
        <end position="292"/>
    </location>
</feature>
<accession>A0A926GBU8</accession>
<keyword evidence="7" id="KW-1185">Reference proteome</keyword>
<dbReference type="GO" id="GO:0016987">
    <property type="term" value="F:sigma factor activity"/>
    <property type="evidence" value="ECO:0007669"/>
    <property type="project" value="UniProtKB-KW"/>
</dbReference>
<dbReference type="SUPFAM" id="SSF88946">
    <property type="entry name" value="Sigma2 domain of RNA polymerase sigma factors"/>
    <property type="match status" value="1"/>
</dbReference>
<evidence type="ECO:0000256" key="1">
    <source>
        <dbReference type="ARBA" id="ARBA00023015"/>
    </source>
</evidence>
<evidence type="ECO:0000313" key="6">
    <source>
        <dbReference type="EMBL" id="MBC9248133.1"/>
    </source>
</evidence>
<dbReference type="EMBL" id="JACOQL010000005">
    <property type="protein sequence ID" value="MBC9248133.1"/>
    <property type="molecule type" value="Genomic_DNA"/>
</dbReference>
<keyword evidence="4" id="KW-0472">Membrane</keyword>
<dbReference type="PANTHER" id="PTHR43133:SF62">
    <property type="entry name" value="RNA POLYMERASE SIGMA FACTOR SIGZ"/>
    <property type="match status" value="1"/>
</dbReference>
<proteinExistence type="predicted"/>
<dbReference type="GO" id="GO:0006352">
    <property type="term" value="P:DNA-templated transcription initiation"/>
    <property type="evidence" value="ECO:0007669"/>
    <property type="project" value="InterPro"/>
</dbReference>
<feature type="domain" description="RNA polymerase sigma-70 region 2" evidence="5">
    <location>
        <begin position="27"/>
        <end position="92"/>
    </location>
</feature>
<dbReference type="InterPro" id="IPR007627">
    <property type="entry name" value="RNA_pol_sigma70_r2"/>
</dbReference>
<organism evidence="6 7">
    <name type="scientific">Paracoccus amoyensis</name>
    <dbReference type="NCBI Taxonomy" id="2760093"/>
    <lineage>
        <taxon>Bacteria</taxon>
        <taxon>Pseudomonadati</taxon>
        <taxon>Pseudomonadota</taxon>
        <taxon>Alphaproteobacteria</taxon>
        <taxon>Rhodobacterales</taxon>
        <taxon>Paracoccaceae</taxon>
        <taxon>Paracoccus</taxon>
    </lineage>
</organism>
<gene>
    <name evidence="6" type="ORF">H4P12_15760</name>
</gene>
<name>A0A926GBU8_9RHOB</name>
<dbReference type="Proteomes" id="UP000608594">
    <property type="component" value="Unassembled WGS sequence"/>
</dbReference>
<evidence type="ECO:0000259" key="5">
    <source>
        <dbReference type="Pfam" id="PF04542"/>
    </source>
</evidence>
<dbReference type="InterPro" id="IPR039425">
    <property type="entry name" value="RNA_pol_sigma-70-like"/>
</dbReference>
<keyword evidence="1" id="KW-0805">Transcription regulation</keyword>
<evidence type="ECO:0000256" key="2">
    <source>
        <dbReference type="ARBA" id="ARBA00023082"/>
    </source>
</evidence>
<dbReference type="RefSeq" id="WP_187794641.1">
    <property type="nucleotide sequence ID" value="NZ_JACOQL010000005.1"/>
</dbReference>
<comment type="caution">
    <text evidence="6">The sequence shown here is derived from an EMBL/GenBank/DDBJ whole genome shotgun (WGS) entry which is preliminary data.</text>
</comment>
<dbReference type="AlphaFoldDB" id="A0A926GBU8"/>
<dbReference type="Pfam" id="PF04542">
    <property type="entry name" value="Sigma70_r2"/>
    <property type="match status" value="1"/>
</dbReference>
<reference evidence="6" key="1">
    <citation type="submission" date="2020-08" db="EMBL/GenBank/DDBJ databases">
        <title>Paracoccus amoyensis sp. nov., isolated from the surface seawater at coast of Xiamen, Fujian.</title>
        <authorList>
            <person name="Lyu L."/>
        </authorList>
    </citation>
    <scope>NUCLEOTIDE SEQUENCE</scope>
    <source>
        <strain evidence="6">11-3</strain>
    </source>
</reference>
<sequence length="297" mass="32226">MSNAQNEHLERLIAQIAKGDRAAFDALYDSTSAKLYALCVTILNDRPAAESTLQDVYVAVWKQARNFSDFDLQPMTWLVSITRARAIARLRASGINGGMIEKKPAVQLSPATAHASQAAEGALPTDGPLAKLEGAQLQNLRDVYLRGLTYEDLSRRGKLSVMQARGDMKAALLGIEGELPKLTPAQSDQFLAAELVLALLDDSATEAALDRKSDDPDFAGLVRGWQEYFVPLAVGLTPIMAPARARQGARETLGLIAAPLTEDPTEETPWYRGRTGIVVLLLVVVAVLAYLWQSNVN</sequence>
<dbReference type="InterPro" id="IPR013325">
    <property type="entry name" value="RNA_pol_sigma_r2"/>
</dbReference>
<keyword evidence="2" id="KW-0731">Sigma factor</keyword>
<protein>
    <recommendedName>
        <fullName evidence="5">RNA polymerase sigma-70 region 2 domain-containing protein</fullName>
    </recommendedName>
</protein>
<keyword evidence="3" id="KW-0804">Transcription</keyword>
<evidence type="ECO:0000256" key="4">
    <source>
        <dbReference type="SAM" id="Phobius"/>
    </source>
</evidence>
<keyword evidence="4" id="KW-1133">Transmembrane helix</keyword>
<dbReference type="PANTHER" id="PTHR43133">
    <property type="entry name" value="RNA POLYMERASE ECF-TYPE SIGMA FACTO"/>
    <property type="match status" value="1"/>
</dbReference>
<keyword evidence="4" id="KW-0812">Transmembrane</keyword>
<evidence type="ECO:0000256" key="3">
    <source>
        <dbReference type="ARBA" id="ARBA00023163"/>
    </source>
</evidence>
<dbReference type="Gene3D" id="1.10.1740.10">
    <property type="match status" value="1"/>
</dbReference>